<accession>A0A7J8B9M2</accession>
<organism evidence="2 3">
    <name type="scientific">Rousettus aegyptiacus</name>
    <name type="common">Egyptian fruit bat</name>
    <name type="synonym">Pteropus aegyptiacus</name>
    <dbReference type="NCBI Taxonomy" id="9407"/>
    <lineage>
        <taxon>Eukaryota</taxon>
        <taxon>Metazoa</taxon>
        <taxon>Chordata</taxon>
        <taxon>Craniata</taxon>
        <taxon>Vertebrata</taxon>
        <taxon>Euteleostomi</taxon>
        <taxon>Mammalia</taxon>
        <taxon>Eutheria</taxon>
        <taxon>Laurasiatheria</taxon>
        <taxon>Chiroptera</taxon>
        <taxon>Yinpterochiroptera</taxon>
        <taxon>Pteropodoidea</taxon>
        <taxon>Pteropodidae</taxon>
        <taxon>Rousettinae</taxon>
        <taxon>Rousettus</taxon>
    </lineage>
</organism>
<feature type="compositionally biased region" description="Polar residues" evidence="1">
    <location>
        <begin position="72"/>
        <end position="87"/>
    </location>
</feature>
<comment type="caution">
    <text evidence="2">The sequence shown here is derived from an EMBL/GenBank/DDBJ whole genome shotgun (WGS) entry which is preliminary data.</text>
</comment>
<evidence type="ECO:0000313" key="2">
    <source>
        <dbReference type="EMBL" id="KAF6395352.1"/>
    </source>
</evidence>
<feature type="compositionally biased region" description="Basic and acidic residues" evidence="1">
    <location>
        <begin position="103"/>
        <end position="112"/>
    </location>
</feature>
<name>A0A7J8B9M2_ROUAE</name>
<evidence type="ECO:0000256" key="1">
    <source>
        <dbReference type="SAM" id="MobiDB-lite"/>
    </source>
</evidence>
<protein>
    <submittedName>
        <fullName evidence="2">Uncharacterized protein</fullName>
    </submittedName>
</protein>
<reference evidence="2 3" key="1">
    <citation type="journal article" date="2020" name="Nature">
        <title>Six reference-quality genomes reveal evolution of bat adaptations.</title>
        <authorList>
            <person name="Jebb D."/>
            <person name="Huang Z."/>
            <person name="Pippel M."/>
            <person name="Hughes G.M."/>
            <person name="Lavrichenko K."/>
            <person name="Devanna P."/>
            <person name="Winkler S."/>
            <person name="Jermiin L.S."/>
            <person name="Skirmuntt E.C."/>
            <person name="Katzourakis A."/>
            <person name="Burkitt-Gray L."/>
            <person name="Ray D.A."/>
            <person name="Sullivan K.A.M."/>
            <person name="Roscito J.G."/>
            <person name="Kirilenko B.M."/>
            <person name="Davalos L.M."/>
            <person name="Corthals A.P."/>
            <person name="Power M.L."/>
            <person name="Jones G."/>
            <person name="Ransome R.D."/>
            <person name="Dechmann D.K.N."/>
            <person name="Locatelli A.G."/>
            <person name="Puechmaille S.J."/>
            <person name="Fedrigo O."/>
            <person name="Jarvis E.D."/>
            <person name="Hiller M."/>
            <person name="Vernes S.C."/>
            <person name="Myers E.W."/>
            <person name="Teeling E.C."/>
        </authorList>
    </citation>
    <scope>NUCLEOTIDE SEQUENCE [LARGE SCALE GENOMIC DNA]</scope>
    <source>
        <strain evidence="2">MRouAeg1</strain>
        <tissue evidence="2">Muscle</tissue>
    </source>
</reference>
<keyword evidence="3" id="KW-1185">Reference proteome</keyword>
<feature type="region of interest" description="Disordered" evidence="1">
    <location>
        <begin position="72"/>
        <end position="140"/>
    </location>
</feature>
<dbReference type="EMBL" id="JACASE010000018">
    <property type="protein sequence ID" value="KAF6395352.1"/>
    <property type="molecule type" value="Genomic_DNA"/>
</dbReference>
<dbReference type="AlphaFoldDB" id="A0A7J8B9M2"/>
<gene>
    <name evidence="2" type="ORF">HJG63_009915</name>
</gene>
<dbReference type="Proteomes" id="UP000593571">
    <property type="component" value="Unassembled WGS sequence"/>
</dbReference>
<proteinExistence type="predicted"/>
<sequence length="140" mass="15778">MYFEGMDRKRLKSYEKGLEIINIHVFKMPGLERYRRIFFFFPANHNYKLWTKEKGKGKLLKVAKDAKLVQNLGTGHPSQDIVSSAPQTEAEHSDLPFSSAPPGDRRQRDQALHGRQVLPAQGSPPHSGILGGLVKNEKGI</sequence>
<evidence type="ECO:0000313" key="3">
    <source>
        <dbReference type="Proteomes" id="UP000593571"/>
    </source>
</evidence>